<evidence type="ECO:0000256" key="2">
    <source>
        <dbReference type="ARBA" id="ARBA00022679"/>
    </source>
</evidence>
<feature type="binding site" evidence="9">
    <location>
        <position position="100"/>
    </location>
    <ligand>
        <name>ATP</name>
        <dbReference type="ChEBI" id="CHEBI:30616"/>
    </ligand>
</feature>
<name>A0A4P5PEI5_9ENTE</name>
<dbReference type="PANTHER" id="PTHR21342:SF1">
    <property type="entry name" value="PHOSPHOPANTETHEINE ADENYLYLTRANSFERASE"/>
    <property type="match status" value="1"/>
</dbReference>
<comment type="pathway">
    <text evidence="9">Cofactor biosynthesis; coenzyme A biosynthesis; CoA from (R)-pantothenate: step 4/5.</text>
</comment>
<evidence type="ECO:0000256" key="3">
    <source>
        <dbReference type="ARBA" id="ARBA00022695"/>
    </source>
</evidence>
<dbReference type="HAMAP" id="MF_00151">
    <property type="entry name" value="PPAT_bact"/>
    <property type="match status" value="1"/>
</dbReference>
<dbReference type="CDD" id="cd02163">
    <property type="entry name" value="PPAT"/>
    <property type="match status" value="1"/>
</dbReference>
<keyword evidence="7 9" id="KW-0173">Coenzyme A biosynthesis</keyword>
<feature type="site" description="Transition state stabilizer" evidence="9">
    <location>
        <position position="18"/>
    </location>
</feature>
<keyword evidence="3 9" id="KW-0548">Nucleotidyltransferase</keyword>
<dbReference type="Pfam" id="PF01467">
    <property type="entry name" value="CTP_transf_like"/>
    <property type="match status" value="1"/>
</dbReference>
<keyword evidence="1 9" id="KW-0963">Cytoplasm</keyword>
<evidence type="ECO:0000256" key="9">
    <source>
        <dbReference type="HAMAP-Rule" id="MF_00151"/>
    </source>
</evidence>
<feature type="domain" description="Cytidyltransferase-like" evidence="10">
    <location>
        <begin position="6"/>
        <end position="135"/>
    </location>
</feature>
<evidence type="ECO:0000313" key="11">
    <source>
        <dbReference type="EMBL" id="GCF94568.1"/>
    </source>
</evidence>
<dbReference type="Gene3D" id="3.40.50.620">
    <property type="entry name" value="HUPs"/>
    <property type="match status" value="1"/>
</dbReference>
<gene>
    <name evidence="9 11" type="primary">coaD</name>
    <name evidence="11" type="ORF">NRIC_24590</name>
</gene>
<dbReference type="InterPro" id="IPR004821">
    <property type="entry name" value="Cyt_trans-like"/>
</dbReference>
<feature type="binding site" evidence="9">
    <location>
        <position position="75"/>
    </location>
    <ligand>
        <name>substrate</name>
    </ligand>
</feature>
<keyword evidence="2 9" id="KW-0808">Transferase</keyword>
<dbReference type="NCBIfam" id="TIGR00125">
    <property type="entry name" value="cyt_tran_rel"/>
    <property type="match status" value="1"/>
</dbReference>
<feature type="binding site" evidence="9">
    <location>
        <begin position="10"/>
        <end position="11"/>
    </location>
    <ligand>
        <name>ATP</name>
        <dbReference type="ChEBI" id="CHEBI:30616"/>
    </ligand>
</feature>
<evidence type="ECO:0000313" key="12">
    <source>
        <dbReference type="Proteomes" id="UP000290567"/>
    </source>
</evidence>
<evidence type="ECO:0000256" key="7">
    <source>
        <dbReference type="ARBA" id="ARBA00022993"/>
    </source>
</evidence>
<dbReference type="RefSeq" id="WP_146622988.1">
    <property type="nucleotide sequence ID" value="NZ_BJCC01000019.1"/>
</dbReference>
<dbReference type="GO" id="GO:0015937">
    <property type="term" value="P:coenzyme A biosynthetic process"/>
    <property type="evidence" value="ECO:0007669"/>
    <property type="project" value="UniProtKB-UniRule"/>
</dbReference>
<dbReference type="InterPro" id="IPR001980">
    <property type="entry name" value="PPAT"/>
</dbReference>
<dbReference type="GO" id="GO:0004595">
    <property type="term" value="F:pantetheine-phosphate adenylyltransferase activity"/>
    <property type="evidence" value="ECO:0007669"/>
    <property type="project" value="UniProtKB-UniRule"/>
</dbReference>
<feature type="binding site" evidence="9">
    <location>
        <position position="10"/>
    </location>
    <ligand>
        <name>substrate</name>
    </ligand>
</feature>
<dbReference type="OrthoDB" id="9806661at2"/>
<feature type="binding site" evidence="9">
    <location>
        <begin position="125"/>
        <end position="131"/>
    </location>
    <ligand>
        <name>ATP</name>
        <dbReference type="ChEBI" id="CHEBI:30616"/>
    </ligand>
</feature>
<dbReference type="NCBIfam" id="TIGR01510">
    <property type="entry name" value="coaD_prev_kdtB"/>
    <property type="match status" value="1"/>
</dbReference>
<keyword evidence="5 9" id="KW-0067">ATP-binding</keyword>
<comment type="catalytic activity">
    <reaction evidence="8 9">
        <text>(R)-4'-phosphopantetheine + ATP + H(+) = 3'-dephospho-CoA + diphosphate</text>
        <dbReference type="Rhea" id="RHEA:19801"/>
        <dbReference type="ChEBI" id="CHEBI:15378"/>
        <dbReference type="ChEBI" id="CHEBI:30616"/>
        <dbReference type="ChEBI" id="CHEBI:33019"/>
        <dbReference type="ChEBI" id="CHEBI:57328"/>
        <dbReference type="ChEBI" id="CHEBI:61723"/>
        <dbReference type="EC" id="2.7.7.3"/>
    </reaction>
</comment>
<dbReference type="AlphaFoldDB" id="A0A4P5PEI5"/>
<dbReference type="PRINTS" id="PR01020">
    <property type="entry name" value="LPSBIOSNTHSS"/>
</dbReference>
<comment type="subcellular location">
    <subcellularLocation>
        <location evidence="9">Cytoplasm</location>
    </subcellularLocation>
</comment>
<feature type="binding site" evidence="9">
    <location>
        <position position="18"/>
    </location>
    <ligand>
        <name>ATP</name>
        <dbReference type="ChEBI" id="CHEBI:30616"/>
    </ligand>
</feature>
<accession>A0A4P5PEI5</accession>
<feature type="binding site" evidence="9">
    <location>
        <position position="42"/>
    </location>
    <ligand>
        <name>substrate</name>
    </ligand>
</feature>
<dbReference type="EC" id="2.7.7.3" evidence="9"/>
<dbReference type="InterPro" id="IPR014729">
    <property type="entry name" value="Rossmann-like_a/b/a_fold"/>
</dbReference>
<comment type="caution">
    <text evidence="11">The sequence shown here is derived from an EMBL/GenBank/DDBJ whole genome shotgun (WGS) entry which is preliminary data.</text>
</comment>
<evidence type="ECO:0000256" key="1">
    <source>
        <dbReference type="ARBA" id="ARBA00022490"/>
    </source>
</evidence>
<evidence type="ECO:0000259" key="10">
    <source>
        <dbReference type="Pfam" id="PF01467"/>
    </source>
</evidence>
<organism evidence="11 12">
    <name type="scientific">Enterococcus florum</name>
    <dbReference type="NCBI Taxonomy" id="2480627"/>
    <lineage>
        <taxon>Bacteria</taxon>
        <taxon>Bacillati</taxon>
        <taxon>Bacillota</taxon>
        <taxon>Bacilli</taxon>
        <taxon>Lactobacillales</taxon>
        <taxon>Enterococcaceae</taxon>
        <taxon>Enterococcus</taxon>
    </lineage>
</organism>
<dbReference type="PANTHER" id="PTHR21342">
    <property type="entry name" value="PHOSPHOPANTETHEINE ADENYLYLTRANSFERASE"/>
    <property type="match status" value="1"/>
</dbReference>
<evidence type="ECO:0000256" key="4">
    <source>
        <dbReference type="ARBA" id="ARBA00022741"/>
    </source>
</evidence>
<keyword evidence="12" id="KW-1185">Reference proteome</keyword>
<dbReference type="Proteomes" id="UP000290567">
    <property type="component" value="Unassembled WGS sequence"/>
</dbReference>
<evidence type="ECO:0000256" key="8">
    <source>
        <dbReference type="ARBA" id="ARBA00029346"/>
    </source>
</evidence>
<dbReference type="GO" id="GO:0005737">
    <property type="term" value="C:cytoplasm"/>
    <property type="evidence" value="ECO:0007669"/>
    <property type="project" value="UniProtKB-SubCell"/>
</dbReference>
<proteinExistence type="inferred from homology"/>
<keyword evidence="6 9" id="KW-0460">Magnesium</keyword>
<dbReference type="GO" id="GO:0005524">
    <property type="term" value="F:ATP binding"/>
    <property type="evidence" value="ECO:0007669"/>
    <property type="project" value="UniProtKB-KW"/>
</dbReference>
<dbReference type="UniPathway" id="UPA00241">
    <property type="reaction ID" value="UER00355"/>
</dbReference>
<feature type="binding site" evidence="9">
    <location>
        <position position="89"/>
    </location>
    <ligand>
        <name>substrate</name>
    </ligand>
</feature>
<comment type="similarity">
    <text evidence="9">Belongs to the bacterial CoaD family.</text>
</comment>
<reference evidence="12" key="1">
    <citation type="submission" date="2019-02" db="EMBL/GenBank/DDBJ databases">
        <title>Draft genome sequence of Enterococcus sp. Gos25-1.</title>
        <authorList>
            <person name="Tanaka N."/>
            <person name="Shiwa Y."/>
            <person name="Fujita N."/>
        </authorList>
    </citation>
    <scope>NUCLEOTIDE SEQUENCE [LARGE SCALE GENOMIC DNA]</scope>
    <source>
        <strain evidence="12">Gos25-1</strain>
    </source>
</reference>
<dbReference type="SUPFAM" id="SSF52374">
    <property type="entry name" value="Nucleotidylyl transferase"/>
    <property type="match status" value="1"/>
</dbReference>
<evidence type="ECO:0000256" key="5">
    <source>
        <dbReference type="ARBA" id="ARBA00022840"/>
    </source>
</evidence>
<comment type="cofactor">
    <cofactor evidence="9">
        <name>Mg(2+)</name>
        <dbReference type="ChEBI" id="CHEBI:18420"/>
    </cofactor>
</comment>
<dbReference type="EMBL" id="BJCC01000019">
    <property type="protein sequence ID" value="GCF94568.1"/>
    <property type="molecule type" value="Genomic_DNA"/>
</dbReference>
<sequence>MKRIALFPGSFDPLTMGHLDTIERGAKLFDELIVGVFINTSKKSLFEPDEKLRLVEASVQHIPNVRVITQAQKLTVEVAEELGVRFLLRGIRSVKDYEYEKEIALMNKHLSAELESVFLLANPEYSHISSTILKEVMLFDGNVKDYLPAPVYQALEKKREQFEK</sequence>
<evidence type="ECO:0000256" key="6">
    <source>
        <dbReference type="ARBA" id="ARBA00022842"/>
    </source>
</evidence>
<keyword evidence="4 9" id="KW-0547">Nucleotide-binding</keyword>
<comment type="function">
    <text evidence="9">Reversibly transfers an adenylyl group from ATP to 4'-phosphopantetheine, yielding dephospho-CoA (dPCoA) and pyrophosphate.</text>
</comment>
<feature type="binding site" evidence="9">
    <location>
        <begin position="90"/>
        <end position="92"/>
    </location>
    <ligand>
        <name>ATP</name>
        <dbReference type="ChEBI" id="CHEBI:30616"/>
    </ligand>
</feature>
<comment type="subunit">
    <text evidence="9">Homohexamer.</text>
</comment>
<protein>
    <recommendedName>
        <fullName evidence="9">Phosphopantetheine adenylyltransferase</fullName>
        <ecNumber evidence="9">2.7.7.3</ecNumber>
    </recommendedName>
    <alternativeName>
        <fullName evidence="9">Dephospho-CoA pyrophosphorylase</fullName>
    </alternativeName>
    <alternativeName>
        <fullName evidence="9">Pantetheine-phosphate adenylyltransferase</fullName>
        <shortName evidence="9">PPAT</shortName>
    </alternativeName>
</protein>